<sequence length="256" mass="28371">MLRRLLHCLLFLVQFSFAAKCYSCATPNMQSNFLTKQRGPPNRISDPKTFDGNCNGDLWIIKDRSSEDCDGVCFKWQQVLNNSGSYSYMTFRGCYQKMYNVLDPNTFKPPNHSFCTMSNAPLACLVPHAGLSVRPGDPARAGLARALGLQYEKSLLLWAGPAIFAQGLPRARPGRAWGVAGGREVDGPALAQAWPHRDADKAMMGPPRERPSRLSASRILSSDKAERSSSAPPINRDEKRSAFHDQSRDDVVKLDP</sequence>
<dbReference type="Proteomes" id="UP000835052">
    <property type="component" value="Unassembled WGS sequence"/>
</dbReference>
<comment type="caution">
    <text evidence="3">The sequence shown here is derived from an EMBL/GenBank/DDBJ whole genome shotgun (WGS) entry which is preliminary data.</text>
</comment>
<gene>
    <name evidence="3" type="ORF">CAUJ_LOCUS2871</name>
</gene>
<evidence type="ECO:0000256" key="2">
    <source>
        <dbReference type="SAM" id="SignalP"/>
    </source>
</evidence>
<evidence type="ECO:0000313" key="4">
    <source>
        <dbReference type="Proteomes" id="UP000835052"/>
    </source>
</evidence>
<protein>
    <recommendedName>
        <fullName evidence="5">Secreted protein</fullName>
    </recommendedName>
</protein>
<feature type="region of interest" description="Disordered" evidence="1">
    <location>
        <begin position="196"/>
        <end position="256"/>
    </location>
</feature>
<feature type="chain" id="PRO_5035851372" description="Secreted protein" evidence="2">
    <location>
        <begin position="19"/>
        <end position="256"/>
    </location>
</feature>
<evidence type="ECO:0000313" key="3">
    <source>
        <dbReference type="EMBL" id="CAD6186952.1"/>
    </source>
</evidence>
<keyword evidence="2" id="KW-0732">Signal</keyword>
<evidence type="ECO:0000256" key="1">
    <source>
        <dbReference type="SAM" id="MobiDB-lite"/>
    </source>
</evidence>
<evidence type="ECO:0008006" key="5">
    <source>
        <dbReference type="Google" id="ProtNLM"/>
    </source>
</evidence>
<dbReference type="EMBL" id="CAJGYM010000005">
    <property type="protein sequence ID" value="CAD6186952.1"/>
    <property type="molecule type" value="Genomic_DNA"/>
</dbReference>
<name>A0A8S1GVT2_9PELO</name>
<feature type="signal peptide" evidence="2">
    <location>
        <begin position="1"/>
        <end position="18"/>
    </location>
</feature>
<reference evidence="3" key="1">
    <citation type="submission" date="2020-10" db="EMBL/GenBank/DDBJ databases">
        <authorList>
            <person name="Kikuchi T."/>
        </authorList>
    </citation>
    <scope>NUCLEOTIDE SEQUENCE</scope>
    <source>
        <strain evidence="3">NKZ352</strain>
    </source>
</reference>
<dbReference type="AlphaFoldDB" id="A0A8S1GVT2"/>
<proteinExistence type="predicted"/>
<organism evidence="3 4">
    <name type="scientific">Caenorhabditis auriculariae</name>
    <dbReference type="NCBI Taxonomy" id="2777116"/>
    <lineage>
        <taxon>Eukaryota</taxon>
        <taxon>Metazoa</taxon>
        <taxon>Ecdysozoa</taxon>
        <taxon>Nematoda</taxon>
        <taxon>Chromadorea</taxon>
        <taxon>Rhabditida</taxon>
        <taxon>Rhabditina</taxon>
        <taxon>Rhabditomorpha</taxon>
        <taxon>Rhabditoidea</taxon>
        <taxon>Rhabditidae</taxon>
        <taxon>Peloderinae</taxon>
        <taxon>Caenorhabditis</taxon>
    </lineage>
</organism>
<feature type="compositionally biased region" description="Basic and acidic residues" evidence="1">
    <location>
        <begin position="196"/>
        <end position="212"/>
    </location>
</feature>
<accession>A0A8S1GVT2</accession>
<dbReference type="OrthoDB" id="5837919at2759"/>
<keyword evidence="4" id="KW-1185">Reference proteome</keyword>
<feature type="compositionally biased region" description="Basic and acidic residues" evidence="1">
    <location>
        <begin position="235"/>
        <end position="256"/>
    </location>
</feature>